<evidence type="ECO:0000313" key="2">
    <source>
        <dbReference type="Proteomes" id="UP000177481"/>
    </source>
</evidence>
<comment type="caution">
    <text evidence="1">The sequence shown here is derived from an EMBL/GenBank/DDBJ whole genome shotgun (WGS) entry which is preliminary data.</text>
</comment>
<proteinExistence type="predicted"/>
<gene>
    <name evidence="1" type="ORF">A3A71_01620</name>
</gene>
<sequence>MNNTKFVSSIRAIIALFSLFLLVGLGLIGCGGAGAGSTASLEGGKPAGPDPVGYWSFDELATLVQNGPVAMTLRYGVGYDRRDFIVTFRATRTSEDDTKLGLFKAVNTLVNYGKSGATLIYQNKVAFGVRQGFDGHNFEGGAASQFWQEADEFVGGRAPRQPERSPSTEPLRLFVPSQALAAGQSWLARSPKGNSIQLVAQPEGQPAGNGRGGGGGVENVSGLTYTGHWSNNTFFLAHTTARHDSGLIIATSHGITGRGAANLPVELAYGFSLDDGSHWGYPSGEFFGTLVFDGRYCTLIDQRAEPVVTRSTASLTMNGQTEVRNHFVARDGGTYEEGFANFMELYFSTGNLFKWKTNVGGTATVRWTAQVEGGEVEVFEETLEADNLMLACQDWAGMVTYDFFSMNEGSTLVRSELEITLND</sequence>
<accession>A0A1F5EBI8</accession>
<dbReference type="Proteomes" id="UP000177481">
    <property type="component" value="Unassembled WGS sequence"/>
</dbReference>
<protein>
    <submittedName>
        <fullName evidence="1">Uncharacterized protein</fullName>
    </submittedName>
</protein>
<dbReference type="PROSITE" id="PS51257">
    <property type="entry name" value="PROKAR_LIPOPROTEIN"/>
    <property type="match status" value="1"/>
</dbReference>
<name>A0A1F5EBI8_9BACT</name>
<reference evidence="1 2" key="1">
    <citation type="journal article" date="2016" name="Nat. Commun.">
        <title>Thousands of microbial genomes shed light on interconnected biogeochemical processes in an aquifer system.</title>
        <authorList>
            <person name="Anantharaman K."/>
            <person name="Brown C.T."/>
            <person name="Hug L.A."/>
            <person name="Sharon I."/>
            <person name="Castelle C.J."/>
            <person name="Probst A.J."/>
            <person name="Thomas B.C."/>
            <person name="Singh A."/>
            <person name="Wilkins M.J."/>
            <person name="Karaoz U."/>
            <person name="Brodie E.L."/>
            <person name="Williams K.H."/>
            <person name="Hubbard S.S."/>
            <person name="Banfield J.F."/>
        </authorList>
    </citation>
    <scope>NUCLEOTIDE SEQUENCE [LARGE SCALE GENOMIC DNA]</scope>
</reference>
<evidence type="ECO:0000313" key="1">
    <source>
        <dbReference type="EMBL" id="OGD64733.1"/>
    </source>
</evidence>
<organism evidence="1 2">
    <name type="scientific">Candidatus Berkelbacteria bacterium RIFCSPLOWO2_01_FULL_50_28</name>
    <dbReference type="NCBI Taxonomy" id="1797471"/>
    <lineage>
        <taxon>Bacteria</taxon>
        <taxon>Candidatus Berkelbacteria</taxon>
    </lineage>
</organism>
<dbReference type="AlphaFoldDB" id="A0A1F5EBI8"/>
<dbReference type="STRING" id="1797471.A3A71_01620"/>
<dbReference type="EMBL" id="MEZX01000002">
    <property type="protein sequence ID" value="OGD64733.1"/>
    <property type="molecule type" value="Genomic_DNA"/>
</dbReference>